<evidence type="ECO:0000256" key="4">
    <source>
        <dbReference type="ARBA" id="ARBA00022741"/>
    </source>
</evidence>
<dbReference type="EMBL" id="JANJ01000004">
    <property type="protein sequence ID" value="EXI62365.1"/>
    <property type="molecule type" value="Genomic_DNA"/>
</dbReference>
<keyword evidence="8" id="KW-0472">Membrane</keyword>
<keyword evidence="13" id="KW-1185">Reference proteome</keyword>
<dbReference type="Proteomes" id="UP000054123">
    <property type="component" value="Unassembled WGS sequence"/>
</dbReference>
<evidence type="ECO:0000256" key="8">
    <source>
        <dbReference type="ARBA" id="ARBA00023136"/>
    </source>
</evidence>
<evidence type="ECO:0000256" key="2">
    <source>
        <dbReference type="ARBA" id="ARBA00021004"/>
    </source>
</evidence>
<evidence type="ECO:0000256" key="9">
    <source>
        <dbReference type="ARBA" id="ARBA00024829"/>
    </source>
</evidence>
<reference evidence="12 13" key="1">
    <citation type="journal article" date="2014" name="Genome Announc.">
        <title>Genome Sequence of a Presumptive Mannheimia haemolytica Strain with an A1/A6-Cross-Reactive Serotype from a White-Tailed Deer (Odocoileus virginianus).</title>
        <authorList>
            <person name="Lawrence P.K."/>
            <person name="Bey R.F."/>
            <person name="Wiener B."/>
            <person name="Kittichotirat W."/>
            <person name="Bumgarner R.E."/>
        </authorList>
    </citation>
    <scope>NUCLEOTIDE SEQUENCE [LARGE SCALE GENOMIC DNA]</scope>
    <source>
        <strain evidence="12 13">PKL10</strain>
    </source>
</reference>
<dbReference type="GO" id="GO:0022857">
    <property type="term" value="F:transmembrane transporter activity"/>
    <property type="evidence" value="ECO:0007669"/>
    <property type="project" value="InterPro"/>
</dbReference>
<proteinExistence type="predicted"/>
<dbReference type="GO" id="GO:0016887">
    <property type="term" value="F:ATP hydrolysis activity"/>
    <property type="evidence" value="ECO:0007669"/>
    <property type="project" value="InterPro"/>
</dbReference>
<dbReference type="GO" id="GO:0017004">
    <property type="term" value="P:cytochrome complex assembly"/>
    <property type="evidence" value="ECO:0007669"/>
    <property type="project" value="UniProtKB-KW"/>
</dbReference>
<dbReference type="CDD" id="cd03231">
    <property type="entry name" value="ABC_CcmA_heme_exporter"/>
    <property type="match status" value="1"/>
</dbReference>
<keyword evidence="6" id="KW-0067">ATP-binding</keyword>
<keyword evidence="3" id="KW-0813">Transport</keyword>
<dbReference type="InterPro" id="IPR003439">
    <property type="entry name" value="ABC_transporter-like_ATP-bd"/>
</dbReference>
<dbReference type="GO" id="GO:0005524">
    <property type="term" value="F:ATP binding"/>
    <property type="evidence" value="ECO:0007669"/>
    <property type="project" value="UniProtKB-KW"/>
</dbReference>
<comment type="function">
    <text evidence="9">Part of the ABC transporter complex LktBD involved in leukotoxin export. Transmembrane domains (TMD) form a pore in the inner membrane and the ATP-binding domain (NBD) is responsible for energy generation.</text>
</comment>
<name>A0A011ND51_9PAST</name>
<evidence type="ECO:0000256" key="5">
    <source>
        <dbReference type="ARBA" id="ARBA00022748"/>
    </source>
</evidence>
<dbReference type="PATRIC" id="fig|1450449.3.peg.1280"/>
<keyword evidence="5" id="KW-0201">Cytochrome c-type biogenesis</keyword>
<evidence type="ECO:0000259" key="11">
    <source>
        <dbReference type="PROSITE" id="PS50893"/>
    </source>
</evidence>
<dbReference type="InterPro" id="IPR005895">
    <property type="entry name" value="ABC_transptr_haem_export_CcmA"/>
</dbReference>
<comment type="caution">
    <text evidence="12">The sequence shown here is derived from an EMBL/GenBank/DDBJ whole genome shotgun (WGS) entry which is preliminary data.</text>
</comment>
<dbReference type="PANTHER" id="PTHR43499">
    <property type="entry name" value="ABC TRANSPORTER I FAMILY MEMBER 1"/>
    <property type="match status" value="1"/>
</dbReference>
<keyword evidence="7" id="KW-1278">Translocase</keyword>
<evidence type="ECO:0000313" key="13">
    <source>
        <dbReference type="Proteomes" id="UP000054123"/>
    </source>
</evidence>
<evidence type="ECO:0000256" key="10">
    <source>
        <dbReference type="ARBA" id="ARBA00034068"/>
    </source>
</evidence>
<dbReference type="OrthoDB" id="9800654at2"/>
<dbReference type="InterPro" id="IPR027417">
    <property type="entry name" value="P-loop_NTPase"/>
</dbReference>
<dbReference type="PROSITE" id="PS50893">
    <property type="entry name" value="ABC_TRANSPORTER_2"/>
    <property type="match status" value="1"/>
</dbReference>
<evidence type="ECO:0000256" key="6">
    <source>
        <dbReference type="ARBA" id="ARBA00022840"/>
    </source>
</evidence>
<dbReference type="InterPro" id="IPR017871">
    <property type="entry name" value="ABC_transporter-like_CS"/>
</dbReference>
<evidence type="ECO:0000256" key="7">
    <source>
        <dbReference type="ARBA" id="ARBA00022967"/>
    </source>
</evidence>
<protein>
    <recommendedName>
        <fullName evidence="2">Leukotoxin translocation ATP-binding protein LktB</fullName>
        <ecNumber evidence="1">7.4.2.5</ecNumber>
    </recommendedName>
</protein>
<dbReference type="SUPFAM" id="SSF52540">
    <property type="entry name" value="P-loop containing nucleoside triphosphate hydrolases"/>
    <property type="match status" value="1"/>
</dbReference>
<dbReference type="RefSeq" id="WP_042802842.1">
    <property type="nucleotide sequence ID" value="NZ_AVSP01000010.1"/>
</dbReference>
<keyword evidence="4" id="KW-0547">Nucleotide-binding</keyword>
<organism evidence="12 13">
    <name type="scientific">Mannheimia granulomatis</name>
    <dbReference type="NCBI Taxonomy" id="85402"/>
    <lineage>
        <taxon>Bacteria</taxon>
        <taxon>Pseudomonadati</taxon>
        <taxon>Pseudomonadota</taxon>
        <taxon>Gammaproteobacteria</taxon>
        <taxon>Pasteurellales</taxon>
        <taxon>Pasteurellaceae</taxon>
        <taxon>Mannheimia</taxon>
    </lineage>
</organism>
<dbReference type="Pfam" id="PF00005">
    <property type="entry name" value="ABC_tran"/>
    <property type="match status" value="1"/>
</dbReference>
<sequence length="215" mass="24227">MSQTTTYQYQLKLENIACERGETLLFEGCNLTVNSGDWVQIEGHNGIGKTSLLRILAGLSLPAAGEVLWNDVAICKQREQYYAELFYLGHHSGVKPELTPWENLRFFQKIQQLPQNDEAIWIALEKVSLIGREDLPCSHLSAGQQRRVALAKLWLTQAKLWILDEPFTAIDKKGVADLIAHIEQHCEQGGLVIFTSHQSAESGKVRIISLDQFKV</sequence>
<evidence type="ECO:0000256" key="3">
    <source>
        <dbReference type="ARBA" id="ARBA00022448"/>
    </source>
</evidence>
<dbReference type="STRING" id="1122190.GCA_000621105_01780"/>
<dbReference type="NCBIfam" id="NF010061">
    <property type="entry name" value="PRK13538.1"/>
    <property type="match status" value="1"/>
</dbReference>
<comment type="catalytic activity">
    <reaction evidence="10">
        <text>ATP + H2O + proteinSide 1 = ADP + phosphate + proteinSide 2.</text>
        <dbReference type="EC" id="7.4.2.5"/>
    </reaction>
</comment>
<accession>A0A011ND51</accession>
<dbReference type="InterPro" id="IPR003593">
    <property type="entry name" value="AAA+_ATPase"/>
</dbReference>
<dbReference type="AlphaFoldDB" id="A0A011ND51"/>
<dbReference type="NCBIfam" id="TIGR01189">
    <property type="entry name" value="ccmA"/>
    <property type="match status" value="1"/>
</dbReference>
<dbReference type="PANTHER" id="PTHR43499:SF1">
    <property type="entry name" value="ABC TRANSPORTER I FAMILY MEMBER 1"/>
    <property type="match status" value="1"/>
</dbReference>
<feature type="domain" description="ABC transporter" evidence="11">
    <location>
        <begin position="11"/>
        <end position="215"/>
    </location>
</feature>
<gene>
    <name evidence="12" type="ORF">AK33_06535</name>
</gene>
<evidence type="ECO:0000313" key="12">
    <source>
        <dbReference type="EMBL" id="EXI62365.1"/>
    </source>
</evidence>
<evidence type="ECO:0000256" key="1">
    <source>
        <dbReference type="ARBA" id="ARBA00012048"/>
    </source>
</evidence>
<dbReference type="PROSITE" id="PS00211">
    <property type="entry name" value="ABC_TRANSPORTER_1"/>
    <property type="match status" value="1"/>
</dbReference>
<dbReference type="EC" id="7.4.2.5" evidence="1"/>
<dbReference type="SMART" id="SM00382">
    <property type="entry name" value="AAA"/>
    <property type="match status" value="1"/>
</dbReference>
<dbReference type="Gene3D" id="3.40.50.300">
    <property type="entry name" value="P-loop containing nucleotide triphosphate hydrolases"/>
    <property type="match status" value="1"/>
</dbReference>